<feature type="chain" id="PRO_5044235927" description="cellulase" evidence="11">
    <location>
        <begin position="24"/>
        <end position="566"/>
    </location>
</feature>
<dbReference type="InterPro" id="IPR016134">
    <property type="entry name" value="Dockerin_dom"/>
</dbReference>
<dbReference type="Gene3D" id="1.10.1330.10">
    <property type="entry name" value="Dockerin domain"/>
    <property type="match status" value="1"/>
</dbReference>
<dbReference type="SUPFAM" id="SSF51445">
    <property type="entry name" value="(Trans)glycosidases"/>
    <property type="match status" value="1"/>
</dbReference>
<dbReference type="PROSITE" id="PS00448">
    <property type="entry name" value="CLOS_CELLULOSOME_RPT"/>
    <property type="match status" value="2"/>
</dbReference>
<protein>
    <recommendedName>
        <fullName evidence="2">cellulase</fullName>
        <ecNumber evidence="2">3.2.1.4</ecNumber>
    </recommendedName>
</protein>
<evidence type="ECO:0000259" key="12">
    <source>
        <dbReference type="PROSITE" id="PS51766"/>
    </source>
</evidence>
<feature type="signal peptide" evidence="11">
    <location>
        <begin position="1"/>
        <end position="23"/>
    </location>
</feature>
<keyword evidence="6" id="KW-0119">Carbohydrate metabolism</keyword>
<keyword evidence="8" id="KW-0624">Polysaccharide degradation</keyword>
<dbReference type="Pfam" id="PF00150">
    <property type="entry name" value="Cellulase"/>
    <property type="match status" value="1"/>
</dbReference>
<reference evidence="13 14" key="1">
    <citation type="submission" date="2017-09" db="EMBL/GenBank/DDBJ databases">
        <title>Evaluation of Pacific Biosciences Sequencing Technology to Finishing C. thermocellum Genome Sequences.</title>
        <authorList>
            <person name="Brown S."/>
        </authorList>
    </citation>
    <scope>NUCLEOTIDE SEQUENCE [LARGE SCALE GENOMIC DNA]</scope>
    <source>
        <strain evidence="13 14">AD2</strain>
    </source>
</reference>
<dbReference type="PROSITE" id="PS00659">
    <property type="entry name" value="GLYCOSYL_HYDROL_F5"/>
    <property type="match status" value="1"/>
</dbReference>
<evidence type="ECO:0000256" key="2">
    <source>
        <dbReference type="ARBA" id="ARBA00012601"/>
    </source>
</evidence>
<evidence type="ECO:0000256" key="7">
    <source>
        <dbReference type="ARBA" id="ARBA00023295"/>
    </source>
</evidence>
<dbReference type="RefSeq" id="WP_003518809.1">
    <property type="nucleotide sequence ID" value="NZ_CP013828.1"/>
</dbReference>
<proteinExistence type="inferred from homology"/>
<dbReference type="InterPro" id="IPR018247">
    <property type="entry name" value="EF_Hand_1_Ca_BS"/>
</dbReference>
<dbReference type="FunFam" id="1.10.1330.10:FF:000001">
    <property type="entry name" value="Endoglucanase D"/>
    <property type="match status" value="1"/>
</dbReference>
<dbReference type="InterPro" id="IPR017853">
    <property type="entry name" value="GH"/>
</dbReference>
<dbReference type="PANTHER" id="PTHR35923:SF2">
    <property type="entry name" value="ENDOGLUCANASE"/>
    <property type="match status" value="1"/>
</dbReference>
<evidence type="ECO:0000256" key="11">
    <source>
        <dbReference type="SAM" id="SignalP"/>
    </source>
</evidence>
<dbReference type="CDD" id="cd14256">
    <property type="entry name" value="Dockerin_I"/>
    <property type="match status" value="1"/>
</dbReference>
<comment type="caution">
    <text evidence="13">The sequence shown here is derived from an EMBL/GenBank/DDBJ whole genome shotgun (WGS) entry which is preliminary data.</text>
</comment>
<comment type="similarity">
    <text evidence="9">Belongs to the glycosyl hydrolase 5 (cellulase A) family.</text>
</comment>
<evidence type="ECO:0000256" key="1">
    <source>
        <dbReference type="ARBA" id="ARBA00000966"/>
    </source>
</evidence>
<dbReference type="InterPro" id="IPR018087">
    <property type="entry name" value="Glyco_hydro_5_CS"/>
</dbReference>
<dbReference type="PROSITE" id="PS00018">
    <property type="entry name" value="EF_HAND_1"/>
    <property type="match status" value="1"/>
</dbReference>
<keyword evidence="5" id="KW-0136">Cellulose degradation</keyword>
<evidence type="ECO:0000256" key="8">
    <source>
        <dbReference type="ARBA" id="ARBA00023326"/>
    </source>
</evidence>
<keyword evidence="3 11" id="KW-0732">Signal</keyword>
<dbReference type="FunFam" id="3.20.20.80:FF:000308">
    <property type="entry name" value="Glycoside hydrolase"/>
    <property type="match status" value="1"/>
</dbReference>
<feature type="region of interest" description="Disordered" evidence="10">
    <location>
        <begin position="473"/>
        <end position="494"/>
    </location>
</feature>
<accession>A0AB36TD09</accession>
<dbReference type="PROSITE" id="PS51766">
    <property type="entry name" value="DOCKERIN"/>
    <property type="match status" value="1"/>
</dbReference>
<dbReference type="Gene3D" id="3.20.20.80">
    <property type="entry name" value="Glycosidases"/>
    <property type="match status" value="1"/>
</dbReference>
<evidence type="ECO:0000256" key="4">
    <source>
        <dbReference type="ARBA" id="ARBA00022801"/>
    </source>
</evidence>
<evidence type="ECO:0000256" key="6">
    <source>
        <dbReference type="ARBA" id="ARBA00023277"/>
    </source>
</evidence>
<dbReference type="InterPro" id="IPR001547">
    <property type="entry name" value="Glyco_hydro_5"/>
</dbReference>
<keyword evidence="7 9" id="KW-0326">Glycosidase</keyword>
<evidence type="ECO:0000313" key="13">
    <source>
        <dbReference type="EMBL" id="PFH01688.1"/>
    </source>
</evidence>
<organism evidence="13 14">
    <name type="scientific">Acetivibrio thermocellus AD2</name>
    <dbReference type="NCBI Taxonomy" id="1138384"/>
    <lineage>
        <taxon>Bacteria</taxon>
        <taxon>Bacillati</taxon>
        <taxon>Bacillota</taxon>
        <taxon>Clostridia</taxon>
        <taxon>Eubacteriales</taxon>
        <taxon>Oscillospiraceae</taxon>
        <taxon>Acetivibrio</taxon>
    </lineage>
</organism>
<dbReference type="InterPro" id="IPR036439">
    <property type="entry name" value="Dockerin_dom_sf"/>
</dbReference>
<feature type="domain" description="Dockerin" evidence="12">
    <location>
        <begin position="497"/>
        <end position="564"/>
    </location>
</feature>
<evidence type="ECO:0000256" key="5">
    <source>
        <dbReference type="ARBA" id="ARBA00023001"/>
    </source>
</evidence>
<sequence length="566" mass="63185">MKKAKAIFSLVVALMVLAIFCFAQNTGSTATTAAAAVDSNNDDWLHCKGNKIYDMYGNEVWLTGANWFGFNCSENCFHGAWYDVKTILTSIADRGINLLRIPISTELLYSWMIGKPNPVSSVTASNNPPYHVVNPDFYDPETDDVKNSMEIFDIIMGYCKELGIKVMIDIHSPDANNSGHNYELWYGKETSTCGVVTTKMWIDTLVWLADKYKNDDTIIAFDLKNEPHGKRGYTAEVPKLLAKWDNSTDENNWKYAAETCAKAILEVNPKVLIVIEGVEQYPKTEKGYTYDTPDIWGATGDASPWYSAWWGGNLRGVKDYPIDLGPLNSQIVYSPHDYGPSVYAQPWFEKDFTMQTLLDDYWYDTWAYIHDQGIAPILIGEWGGHMDGGKNQKWMTLLRDYIVQNRIHHTFWCINPNSGDTGGLVGNDWSTWDEAKYALLKPALWQTKDGKFIGLDHKIPLGSKGISLGEYYGTPQASDPPATPTATPTKPAASSTPSFIYGDINSDGNVNSTDLGILKRIIVKNPPASANMDAADVNADGKVNSTDYTVLKRYLLRSIDKLPHTT</sequence>
<gene>
    <name evidence="13" type="ORF">M972_11427</name>
</gene>
<dbReference type="EC" id="3.2.1.4" evidence="2"/>
<dbReference type="SMR" id="A0AB36TD09"/>
<dbReference type="SUPFAM" id="SSF63446">
    <property type="entry name" value="Type I dockerin domain"/>
    <property type="match status" value="1"/>
</dbReference>
<feature type="compositionally biased region" description="Low complexity" evidence="10">
    <location>
        <begin position="474"/>
        <end position="494"/>
    </location>
</feature>
<comment type="catalytic activity">
    <reaction evidence="1">
        <text>Endohydrolysis of (1-&gt;4)-beta-D-glucosidic linkages in cellulose, lichenin and cereal beta-D-glucans.</text>
        <dbReference type="EC" id="3.2.1.4"/>
    </reaction>
</comment>
<evidence type="ECO:0000256" key="9">
    <source>
        <dbReference type="RuleBase" id="RU361153"/>
    </source>
</evidence>
<dbReference type="Pfam" id="PF00404">
    <property type="entry name" value="Dockerin_1"/>
    <property type="match status" value="1"/>
</dbReference>
<dbReference type="Proteomes" id="UP000223596">
    <property type="component" value="Unassembled WGS sequence"/>
</dbReference>
<dbReference type="GO" id="GO:0030245">
    <property type="term" value="P:cellulose catabolic process"/>
    <property type="evidence" value="ECO:0007669"/>
    <property type="project" value="UniProtKB-KW"/>
</dbReference>
<dbReference type="PANTHER" id="PTHR35923">
    <property type="entry name" value="MAJOR EXTRACELLULAR ENDOGLUCANASE"/>
    <property type="match status" value="1"/>
</dbReference>
<dbReference type="GO" id="GO:0008810">
    <property type="term" value="F:cellulase activity"/>
    <property type="evidence" value="ECO:0007669"/>
    <property type="project" value="UniProtKB-EC"/>
</dbReference>
<evidence type="ECO:0000313" key="14">
    <source>
        <dbReference type="Proteomes" id="UP000223596"/>
    </source>
</evidence>
<evidence type="ECO:0000256" key="3">
    <source>
        <dbReference type="ARBA" id="ARBA00022729"/>
    </source>
</evidence>
<evidence type="ECO:0000256" key="10">
    <source>
        <dbReference type="SAM" id="MobiDB-lite"/>
    </source>
</evidence>
<dbReference type="InterPro" id="IPR002105">
    <property type="entry name" value="Dockerin_1_rpt"/>
</dbReference>
<name>A0AB36TD09_ACETH</name>
<keyword evidence="4 9" id="KW-0378">Hydrolase</keyword>
<dbReference type="EMBL" id="PDBW01000001">
    <property type="protein sequence ID" value="PFH01688.1"/>
    <property type="molecule type" value="Genomic_DNA"/>
</dbReference>
<dbReference type="AlphaFoldDB" id="A0AB36TD09"/>